<protein>
    <submittedName>
        <fullName evidence="2">Uncharacterized protein</fullName>
    </submittedName>
</protein>
<feature type="compositionally biased region" description="Acidic residues" evidence="1">
    <location>
        <begin position="769"/>
        <end position="779"/>
    </location>
</feature>
<evidence type="ECO:0000313" key="3">
    <source>
        <dbReference type="Proteomes" id="UP001217089"/>
    </source>
</evidence>
<reference evidence="2 3" key="1">
    <citation type="submission" date="2022-12" db="EMBL/GenBank/DDBJ databases">
        <title>Chromosome-level genome of Tegillarca granosa.</title>
        <authorList>
            <person name="Kim J."/>
        </authorList>
    </citation>
    <scope>NUCLEOTIDE SEQUENCE [LARGE SCALE GENOMIC DNA]</scope>
    <source>
        <strain evidence="2">Teg-2019</strain>
        <tissue evidence="2">Adductor muscle</tissue>
    </source>
</reference>
<feature type="compositionally biased region" description="Basic and acidic residues" evidence="1">
    <location>
        <begin position="606"/>
        <end position="628"/>
    </location>
</feature>
<sequence>MHVKDLIILFYLLHSDYIKPLALKMDFGSEFTYLYDQPEYEVISDEEYECGMDVSDSDSGDDIETVKPSAASPPGTGAPPAPQPTLKLSCAGGIPLAPPVPTVMESSAGPPPAPPVPTVMESSAGPPPVPTVMESSAGPPPPPEGSAKSKSKVGSIFSLFSSKEKQDAQPTKKKVGKWRQSDDVLHTPQQQQRKGRRERRADTNIVSIKFNTLVMPSNMHTGDAVYCTSCRSILSHISEIKTEDDSKIQVIGDGKGEPVIVAGDKLNDKDQLISIGTDLGMPGSVKDTRLTLGEKIFGVCVSVTSIKGTNCKLVHLGKLADVTGGQRLSHTCSASAAPLTHLLCISIASHTPALHQQCLSHTCSSSAVLLTLLLCINSASHTPALHQQRLSHTCSASAVPLTHLLFISSASHTPALHQQCLSHTCSSSAVPLTHLLFISSALTHLLCISSAPHTPVLHQQCLLHICSASAAPLTHLLFISIASHTPALHQQCLSHTCSASALLLTYLLCISHASFTPALHQRCFSHSCSASAVNIVDPLKLTQEFSTILANNIIATNVVATFIIHKQLFFHFEETEESKVVRNIGNVTADTEITFEYGVRTKHRKAETEDTKQSETGDTKPDEQKPEESGATAGPSTAGKDKGPDKLPFQLQIQYTDTDGAKALRVLTQVKPVTWDRKIAENKMNLDVLGKHTAHVSGQLAMEGLYTQSRSKALMNQRLAWRFTNHSEEGRHHRKSYKAMFGKIKSVENHINAVQMNERCSNSGRTYSDSEDSDAEDDVPDMKRSMLVKKSKKKLNRRVRECSDEVYEAIYDCKDLSQFKKK</sequence>
<evidence type="ECO:0000256" key="1">
    <source>
        <dbReference type="SAM" id="MobiDB-lite"/>
    </source>
</evidence>
<comment type="caution">
    <text evidence="2">The sequence shown here is derived from an EMBL/GenBank/DDBJ whole genome shotgun (WGS) entry which is preliminary data.</text>
</comment>
<accession>A0ABQ9F0Y9</accession>
<dbReference type="EMBL" id="JARBDR010000594">
    <property type="protein sequence ID" value="KAJ8311063.1"/>
    <property type="molecule type" value="Genomic_DNA"/>
</dbReference>
<feature type="compositionally biased region" description="Acidic residues" evidence="1">
    <location>
        <begin position="52"/>
        <end position="63"/>
    </location>
</feature>
<evidence type="ECO:0000313" key="2">
    <source>
        <dbReference type="EMBL" id="KAJ8311063.1"/>
    </source>
</evidence>
<feature type="region of interest" description="Disordered" evidence="1">
    <location>
        <begin position="600"/>
        <end position="646"/>
    </location>
</feature>
<feature type="region of interest" description="Disordered" evidence="1">
    <location>
        <begin position="52"/>
        <end position="202"/>
    </location>
</feature>
<keyword evidence="3" id="KW-1185">Reference proteome</keyword>
<organism evidence="2 3">
    <name type="scientific">Tegillarca granosa</name>
    <name type="common">Malaysian cockle</name>
    <name type="synonym">Anadara granosa</name>
    <dbReference type="NCBI Taxonomy" id="220873"/>
    <lineage>
        <taxon>Eukaryota</taxon>
        <taxon>Metazoa</taxon>
        <taxon>Spiralia</taxon>
        <taxon>Lophotrochozoa</taxon>
        <taxon>Mollusca</taxon>
        <taxon>Bivalvia</taxon>
        <taxon>Autobranchia</taxon>
        <taxon>Pteriomorphia</taxon>
        <taxon>Arcoida</taxon>
        <taxon>Arcoidea</taxon>
        <taxon>Arcidae</taxon>
        <taxon>Tegillarca</taxon>
    </lineage>
</organism>
<gene>
    <name evidence="2" type="ORF">KUTeg_011378</name>
</gene>
<name>A0ABQ9F0Y9_TEGGR</name>
<dbReference type="Proteomes" id="UP001217089">
    <property type="component" value="Unassembled WGS sequence"/>
</dbReference>
<proteinExistence type="predicted"/>
<feature type="region of interest" description="Disordered" evidence="1">
    <location>
        <begin position="759"/>
        <end position="783"/>
    </location>
</feature>